<comment type="subcellular location">
    <subcellularLocation>
        <location evidence="3">Cytoplasm</location>
    </subcellularLocation>
</comment>
<dbReference type="HAMAP" id="MF_00376">
    <property type="entry name" value="Dephospho_CoA_kinase"/>
    <property type="match status" value="1"/>
</dbReference>
<protein>
    <recommendedName>
        <fullName evidence="3 4">Dephospho-CoA kinase</fullName>
        <ecNumber evidence="3 4">2.7.1.24</ecNumber>
    </recommendedName>
    <alternativeName>
        <fullName evidence="3">Dephosphocoenzyme A kinase</fullName>
    </alternativeName>
</protein>
<keyword evidence="3" id="KW-0173">Coenzyme A biosynthesis</keyword>
<dbReference type="PANTHER" id="PTHR10695:SF46">
    <property type="entry name" value="BIFUNCTIONAL COENZYME A SYNTHASE-RELATED"/>
    <property type="match status" value="1"/>
</dbReference>
<comment type="caution">
    <text evidence="5">The sequence shown here is derived from an EMBL/GenBank/DDBJ whole genome shotgun (WGS) entry which is preliminary data.</text>
</comment>
<comment type="pathway">
    <text evidence="3">Cofactor biosynthesis; coenzyme A biosynthesis; CoA from (R)-pantothenate: step 5/5.</text>
</comment>
<evidence type="ECO:0000313" key="6">
    <source>
        <dbReference type="Proteomes" id="UP000749311"/>
    </source>
</evidence>
<dbReference type="GO" id="GO:0004140">
    <property type="term" value="F:dephospho-CoA kinase activity"/>
    <property type="evidence" value="ECO:0007669"/>
    <property type="project" value="UniProtKB-EC"/>
</dbReference>
<keyword evidence="6" id="KW-1185">Reference proteome</keyword>
<dbReference type="Pfam" id="PF01121">
    <property type="entry name" value="CoaE"/>
    <property type="match status" value="1"/>
</dbReference>
<evidence type="ECO:0000256" key="3">
    <source>
        <dbReference type="HAMAP-Rule" id="MF_00376"/>
    </source>
</evidence>
<evidence type="ECO:0000256" key="2">
    <source>
        <dbReference type="ARBA" id="ARBA00022840"/>
    </source>
</evidence>
<name>A0ABX0SKB7_9ACTN</name>
<comment type="catalytic activity">
    <reaction evidence="3">
        <text>3'-dephospho-CoA + ATP = ADP + CoA + H(+)</text>
        <dbReference type="Rhea" id="RHEA:18245"/>
        <dbReference type="ChEBI" id="CHEBI:15378"/>
        <dbReference type="ChEBI" id="CHEBI:30616"/>
        <dbReference type="ChEBI" id="CHEBI:57287"/>
        <dbReference type="ChEBI" id="CHEBI:57328"/>
        <dbReference type="ChEBI" id="CHEBI:456216"/>
        <dbReference type="EC" id="2.7.1.24"/>
    </reaction>
</comment>
<dbReference type="InterPro" id="IPR001977">
    <property type="entry name" value="Depp_CoAkinase"/>
</dbReference>
<evidence type="ECO:0000256" key="1">
    <source>
        <dbReference type="ARBA" id="ARBA00022741"/>
    </source>
</evidence>
<keyword evidence="1 3" id="KW-0547">Nucleotide-binding</keyword>
<dbReference type="CDD" id="cd02022">
    <property type="entry name" value="DPCK"/>
    <property type="match status" value="1"/>
</dbReference>
<comment type="similarity">
    <text evidence="3">Belongs to the CoaE family.</text>
</comment>
<dbReference type="InterPro" id="IPR027417">
    <property type="entry name" value="P-loop_NTPase"/>
</dbReference>
<keyword evidence="3" id="KW-0963">Cytoplasm</keyword>
<proteinExistence type="inferred from homology"/>
<accession>A0ABX0SKB7</accession>
<dbReference type="SUPFAM" id="SSF52540">
    <property type="entry name" value="P-loop containing nucleoside triphosphate hydrolases"/>
    <property type="match status" value="1"/>
</dbReference>
<keyword evidence="3 5" id="KW-0808">Transferase</keyword>
<dbReference type="RefSeq" id="WP_341770095.1">
    <property type="nucleotide sequence ID" value="NZ_BAAAOO010000007.1"/>
</dbReference>
<keyword evidence="2 3" id="KW-0067">ATP-binding</keyword>
<gene>
    <name evidence="3" type="primary">coaE</name>
    <name evidence="5" type="ORF">FB473_002140</name>
</gene>
<comment type="function">
    <text evidence="3">Catalyzes the phosphorylation of the 3'-hydroxyl group of dephosphocoenzyme A to form coenzyme A.</text>
</comment>
<dbReference type="NCBIfam" id="TIGR00152">
    <property type="entry name" value="dephospho-CoA kinase"/>
    <property type="match status" value="1"/>
</dbReference>
<reference evidence="5 6" key="1">
    <citation type="submission" date="2020-02" db="EMBL/GenBank/DDBJ databases">
        <title>Sequencing the genomes of 1000 actinobacteria strains.</title>
        <authorList>
            <person name="Klenk H.-P."/>
        </authorList>
    </citation>
    <scope>NUCLEOTIDE SEQUENCE [LARGE SCALE GENOMIC DNA]</scope>
    <source>
        <strain evidence="5 6">DSM 19609</strain>
    </source>
</reference>
<dbReference type="NCBIfam" id="NF002879">
    <property type="entry name" value="PRK03333.1"/>
    <property type="match status" value="1"/>
</dbReference>
<dbReference type="Proteomes" id="UP000749311">
    <property type="component" value="Unassembled WGS sequence"/>
</dbReference>
<dbReference type="Gene3D" id="3.40.50.300">
    <property type="entry name" value="P-loop containing nucleotide triphosphate hydrolases"/>
    <property type="match status" value="1"/>
</dbReference>
<dbReference type="EMBL" id="JAAMOZ010000001">
    <property type="protein sequence ID" value="NIH57495.1"/>
    <property type="molecule type" value="Genomic_DNA"/>
</dbReference>
<evidence type="ECO:0000313" key="5">
    <source>
        <dbReference type="EMBL" id="NIH57495.1"/>
    </source>
</evidence>
<dbReference type="PROSITE" id="PS51219">
    <property type="entry name" value="DPCK"/>
    <property type="match status" value="1"/>
</dbReference>
<organism evidence="5 6">
    <name type="scientific">Brooklawnia cerclae</name>
    <dbReference type="NCBI Taxonomy" id="349934"/>
    <lineage>
        <taxon>Bacteria</taxon>
        <taxon>Bacillati</taxon>
        <taxon>Actinomycetota</taxon>
        <taxon>Actinomycetes</taxon>
        <taxon>Propionibacteriales</taxon>
        <taxon>Propionibacteriaceae</taxon>
        <taxon>Brooklawnia</taxon>
    </lineage>
</organism>
<evidence type="ECO:0000256" key="4">
    <source>
        <dbReference type="NCBIfam" id="TIGR00152"/>
    </source>
</evidence>
<feature type="binding site" evidence="3">
    <location>
        <begin position="13"/>
        <end position="18"/>
    </location>
    <ligand>
        <name>ATP</name>
        <dbReference type="ChEBI" id="CHEBI:30616"/>
    </ligand>
</feature>
<dbReference type="PANTHER" id="PTHR10695">
    <property type="entry name" value="DEPHOSPHO-COA KINASE-RELATED"/>
    <property type="match status" value="1"/>
</dbReference>
<sequence length="206" mass="21337">MPALLVGLTGGIASGKSTVAGLLAGHGAVLIDSDELAHAVVAPGTDGLARVVERFGPGVLRSDGALDRPALGRLVFSDERARADLNAIVHPAVRARAAELVAQAPADAIVVRVIPLLVETGQEADFDVVVVVDAPESVQVERLMGRSGLTDEDARSRVVAQASRAERLAAADFVIDNSGTPDQMAARVARLWSELVERAGARGDAE</sequence>
<dbReference type="EC" id="2.7.1.24" evidence="3 4"/>
<keyword evidence="3 5" id="KW-0418">Kinase</keyword>